<dbReference type="GO" id="GO:0009847">
    <property type="term" value="P:spore germination"/>
    <property type="evidence" value="ECO:0007669"/>
    <property type="project" value="InterPro"/>
</dbReference>
<feature type="transmembrane region" description="Helical" evidence="8">
    <location>
        <begin position="45"/>
        <end position="67"/>
    </location>
</feature>
<keyword evidence="5 8" id="KW-0812">Transmembrane</keyword>
<dbReference type="Pfam" id="PF03845">
    <property type="entry name" value="Spore_permease"/>
    <property type="match status" value="1"/>
</dbReference>
<feature type="transmembrane region" description="Helical" evidence="8">
    <location>
        <begin position="338"/>
        <end position="359"/>
    </location>
</feature>
<feature type="transmembrane region" description="Helical" evidence="8">
    <location>
        <begin position="148"/>
        <end position="170"/>
    </location>
</feature>
<keyword evidence="4" id="KW-0309">Germination</keyword>
<keyword evidence="6 8" id="KW-1133">Transmembrane helix</keyword>
<comment type="similarity">
    <text evidence="2">Belongs to the amino acid-polyamine-organocation (APC) superfamily. Spore germination protein (SGP) (TC 2.A.3.9) family.</text>
</comment>
<protein>
    <submittedName>
        <fullName evidence="9">Spore germination protein (Amino acid permease)</fullName>
    </submittedName>
</protein>
<feature type="transmembrane region" description="Helical" evidence="8">
    <location>
        <begin position="223"/>
        <end position="246"/>
    </location>
</feature>
<feature type="transmembrane region" description="Helical" evidence="8">
    <location>
        <begin position="309"/>
        <end position="326"/>
    </location>
</feature>
<evidence type="ECO:0000256" key="5">
    <source>
        <dbReference type="ARBA" id="ARBA00022692"/>
    </source>
</evidence>
<evidence type="ECO:0000256" key="7">
    <source>
        <dbReference type="ARBA" id="ARBA00023136"/>
    </source>
</evidence>
<feature type="transmembrane region" description="Helical" evidence="8">
    <location>
        <begin position="275"/>
        <end position="297"/>
    </location>
</feature>
<feature type="transmembrane region" description="Helical" evidence="8">
    <location>
        <begin position="12"/>
        <end position="33"/>
    </location>
</feature>
<dbReference type="RefSeq" id="WP_181907434.1">
    <property type="nucleotide sequence ID" value="NZ_QRDY01000007.1"/>
</dbReference>
<comment type="subcellular location">
    <subcellularLocation>
        <location evidence="1">Membrane</location>
        <topology evidence="1">Multi-pass membrane protein</topology>
    </subcellularLocation>
</comment>
<evidence type="ECO:0000256" key="3">
    <source>
        <dbReference type="ARBA" id="ARBA00022448"/>
    </source>
</evidence>
<evidence type="ECO:0000256" key="4">
    <source>
        <dbReference type="ARBA" id="ARBA00022544"/>
    </source>
</evidence>
<dbReference type="GO" id="GO:0016020">
    <property type="term" value="C:membrane"/>
    <property type="evidence" value="ECO:0007669"/>
    <property type="project" value="UniProtKB-SubCell"/>
</dbReference>
<sequence length="372" mass="43061">MKLMNDKYSVSPGNVFYLMYISLVGIGIMNFQQKMILPNGSENDGWISIIIAALLILLLTKMMYVVLARQDIKKASLVHINLRYFGRFFGLMINWIFILYFILGGFVWFQTYIQVIQLWLFPNVNVWPLSLLIISLIYYAVSGGFQSITAICFWGTLLLYTFILPQLYYITPYIRPSNLLPMFNHNLSQYFFTTREFSHEFISCIILLAVYPFVQNPKKSQKWAFIAIGASALIYLIYFFMSYMYFSLGELKITLWPTLSFIAMIELPVLQRMEYFIVAVFLLKILAAISIGIWASCHSAKLMHSIRPSRFLLVILLIFFVCFIFREPSSTAILQDFYSHTGEILVYLYVPLIFIISLIGKNSGKTEAKGNT</sequence>
<evidence type="ECO:0000256" key="2">
    <source>
        <dbReference type="ARBA" id="ARBA00007998"/>
    </source>
</evidence>
<feature type="transmembrane region" description="Helical" evidence="8">
    <location>
        <begin position="190"/>
        <end position="211"/>
    </location>
</feature>
<name>A0A3D9IC25_9BACL</name>
<dbReference type="AlphaFoldDB" id="A0A3D9IC25"/>
<comment type="caution">
    <text evidence="9">The sequence shown here is derived from an EMBL/GenBank/DDBJ whole genome shotgun (WGS) entry which is preliminary data.</text>
</comment>
<dbReference type="InterPro" id="IPR004761">
    <property type="entry name" value="Spore_GerAB"/>
</dbReference>
<dbReference type="Proteomes" id="UP000256869">
    <property type="component" value="Unassembled WGS sequence"/>
</dbReference>
<feature type="transmembrane region" description="Helical" evidence="8">
    <location>
        <begin position="119"/>
        <end position="141"/>
    </location>
</feature>
<keyword evidence="10" id="KW-1185">Reference proteome</keyword>
<keyword evidence="3" id="KW-0813">Transport</keyword>
<keyword evidence="7 8" id="KW-0472">Membrane</keyword>
<dbReference type="PANTHER" id="PTHR34975">
    <property type="entry name" value="SPORE GERMINATION PROTEIN A2"/>
    <property type="match status" value="1"/>
</dbReference>
<dbReference type="EMBL" id="QRDY01000007">
    <property type="protein sequence ID" value="RED59334.1"/>
    <property type="molecule type" value="Genomic_DNA"/>
</dbReference>
<evidence type="ECO:0000313" key="9">
    <source>
        <dbReference type="EMBL" id="RED59334.1"/>
    </source>
</evidence>
<organism evidence="9 10">
    <name type="scientific">Cohnella lupini</name>
    <dbReference type="NCBI Taxonomy" id="1294267"/>
    <lineage>
        <taxon>Bacteria</taxon>
        <taxon>Bacillati</taxon>
        <taxon>Bacillota</taxon>
        <taxon>Bacilli</taxon>
        <taxon>Bacillales</taxon>
        <taxon>Paenibacillaceae</taxon>
        <taxon>Cohnella</taxon>
    </lineage>
</organism>
<evidence type="ECO:0000313" key="10">
    <source>
        <dbReference type="Proteomes" id="UP000256869"/>
    </source>
</evidence>
<feature type="transmembrane region" description="Helical" evidence="8">
    <location>
        <begin position="88"/>
        <end position="113"/>
    </location>
</feature>
<evidence type="ECO:0000256" key="1">
    <source>
        <dbReference type="ARBA" id="ARBA00004141"/>
    </source>
</evidence>
<gene>
    <name evidence="9" type="ORF">DFP95_107173</name>
</gene>
<proteinExistence type="inferred from homology"/>
<accession>A0A3D9IC25</accession>
<evidence type="ECO:0000256" key="6">
    <source>
        <dbReference type="ARBA" id="ARBA00022989"/>
    </source>
</evidence>
<reference evidence="9 10" key="1">
    <citation type="submission" date="2018-07" db="EMBL/GenBank/DDBJ databases">
        <title>Genomic Encyclopedia of Type Strains, Phase III (KMG-III): the genomes of soil and plant-associated and newly described type strains.</title>
        <authorList>
            <person name="Whitman W."/>
        </authorList>
    </citation>
    <scope>NUCLEOTIDE SEQUENCE [LARGE SCALE GENOMIC DNA]</scope>
    <source>
        <strain evidence="9 10">CECT 8236</strain>
    </source>
</reference>
<evidence type="ECO:0000256" key="8">
    <source>
        <dbReference type="SAM" id="Phobius"/>
    </source>
</evidence>
<dbReference type="PANTHER" id="PTHR34975:SF2">
    <property type="entry name" value="SPORE GERMINATION PROTEIN A2"/>
    <property type="match status" value="1"/>
</dbReference>